<reference evidence="2 3" key="1">
    <citation type="submission" date="2015-01" db="EMBL/GenBank/DDBJ databases">
        <title>The Genome Sequence of Exophiala sideris CBS121828.</title>
        <authorList>
            <consortium name="The Broad Institute Genomics Platform"/>
            <person name="Cuomo C."/>
            <person name="de Hoog S."/>
            <person name="Gorbushina A."/>
            <person name="Stielow B."/>
            <person name="Teixiera M."/>
            <person name="Abouelleil A."/>
            <person name="Chapman S.B."/>
            <person name="Priest M."/>
            <person name="Young S.K."/>
            <person name="Wortman J."/>
            <person name="Nusbaum C."/>
            <person name="Birren B."/>
        </authorList>
    </citation>
    <scope>NUCLEOTIDE SEQUENCE [LARGE SCALE GENOMIC DNA]</scope>
    <source>
        <strain evidence="2 3">CBS 121828</strain>
    </source>
</reference>
<name>A0A0D1W8R1_9EURO</name>
<sequence length="550" mass="61884">MLSDHDTLSCETCTMAPPDPQRWTYTDYVCFLRSHGFHNLTCLDDYLRWGVEATHNPSVPRPQKSTTILLEFGTSNFRTSDLTDASKLRVLLKEWTKKPPSTPTTPTASKVQGRIIMVNNASPEMIDTLGGLLNIEPAFFASHIADHGIGSMGEVHTASPLASQNLRHQQQFFTIEYPCAFIAHGCGKDVDIEKLYCKGNYRRRVEVCSKYGKNKVALARRKISFYMKKTLDPWLCVVLVDPPISHFTLGAETTFGAYSPTQRLDVSGFHGGYLDFIETRPPTSKEGHDFRNCGAKPMCPNAFDDLCRHWAIMARDGLLHPSNPNMINIMRPAFQIAASECTIFFDYIRSTLEFQPITTALALEPPKAKRILDKIISLDSMLSRYKPILTRIKSIVSSDSDLNDDYRSLLIDLHHYRAECDSQMQHIHAVSQCHDTASLTSIETETARQADYSRYLVIIVLIYVPFALACAIFSLPNDFAPAAHYMYYLLPATAVVAILLILLILPESRDPFPGIKDWMCGKLSRKALLAKPKSRNISSGFNEKNMVEEV</sequence>
<evidence type="ECO:0000313" key="2">
    <source>
        <dbReference type="EMBL" id="KIV85150.1"/>
    </source>
</evidence>
<proteinExistence type="predicted"/>
<feature type="transmembrane region" description="Helical" evidence="1">
    <location>
        <begin position="487"/>
        <end position="505"/>
    </location>
</feature>
<dbReference type="EMBL" id="KN846951">
    <property type="protein sequence ID" value="KIV85150.1"/>
    <property type="molecule type" value="Genomic_DNA"/>
</dbReference>
<keyword evidence="1" id="KW-0812">Transmembrane</keyword>
<protein>
    <submittedName>
        <fullName evidence="2">Uncharacterized protein</fullName>
    </submittedName>
</protein>
<evidence type="ECO:0000313" key="3">
    <source>
        <dbReference type="Proteomes" id="UP000053599"/>
    </source>
</evidence>
<evidence type="ECO:0000256" key="1">
    <source>
        <dbReference type="SAM" id="Phobius"/>
    </source>
</evidence>
<dbReference type="HOGENOM" id="CLU_478973_0_0_1"/>
<keyword evidence="1" id="KW-0472">Membrane</keyword>
<dbReference type="AlphaFoldDB" id="A0A0D1W8R1"/>
<keyword evidence="1" id="KW-1133">Transmembrane helix</keyword>
<dbReference type="STRING" id="1016849.A0A0D1W8R1"/>
<dbReference type="OrthoDB" id="3231000at2759"/>
<accession>A0A0D1W8R1</accession>
<gene>
    <name evidence="2" type="ORF">PV11_00882</name>
</gene>
<feature type="transmembrane region" description="Helical" evidence="1">
    <location>
        <begin position="455"/>
        <end position="475"/>
    </location>
</feature>
<dbReference type="Proteomes" id="UP000053599">
    <property type="component" value="Unassembled WGS sequence"/>
</dbReference>
<organism evidence="2 3">
    <name type="scientific">Exophiala sideris</name>
    <dbReference type="NCBI Taxonomy" id="1016849"/>
    <lineage>
        <taxon>Eukaryota</taxon>
        <taxon>Fungi</taxon>
        <taxon>Dikarya</taxon>
        <taxon>Ascomycota</taxon>
        <taxon>Pezizomycotina</taxon>
        <taxon>Eurotiomycetes</taxon>
        <taxon>Chaetothyriomycetidae</taxon>
        <taxon>Chaetothyriales</taxon>
        <taxon>Herpotrichiellaceae</taxon>
        <taxon>Exophiala</taxon>
    </lineage>
</organism>